<evidence type="ECO:0000313" key="3">
    <source>
        <dbReference type="Proteomes" id="UP001165074"/>
    </source>
</evidence>
<feature type="transmembrane region" description="Helical" evidence="1">
    <location>
        <begin position="217"/>
        <end position="247"/>
    </location>
</feature>
<feature type="transmembrane region" description="Helical" evidence="1">
    <location>
        <begin position="6"/>
        <end position="23"/>
    </location>
</feature>
<feature type="transmembrane region" description="Helical" evidence="1">
    <location>
        <begin position="299"/>
        <end position="321"/>
    </location>
</feature>
<organism evidence="2 3">
    <name type="scientific">Actinoallomurus iriomotensis</name>
    <dbReference type="NCBI Taxonomy" id="478107"/>
    <lineage>
        <taxon>Bacteria</taxon>
        <taxon>Bacillati</taxon>
        <taxon>Actinomycetota</taxon>
        <taxon>Actinomycetes</taxon>
        <taxon>Streptosporangiales</taxon>
        <taxon>Thermomonosporaceae</taxon>
        <taxon>Actinoallomurus</taxon>
    </lineage>
</organism>
<feature type="transmembrane region" description="Helical" evidence="1">
    <location>
        <begin position="259"/>
        <end position="279"/>
    </location>
</feature>
<name>A0A9W6RYE0_9ACTN</name>
<feature type="transmembrane region" description="Helical" evidence="1">
    <location>
        <begin position="35"/>
        <end position="52"/>
    </location>
</feature>
<sequence length="322" mass="33767">MIKVEWFYWLCGAIFLAVAVLTLADRTNAKRYGSAAFWGLLGAAFVYSTFVVHKTAPAWVLGLAVIAMALLVATGRLGRGTTPGPTRAEQEAGADRFGNRLFVPALTIPVVVIIFAVGLAKIHTGGRPLLEKSSETLIGLGVAAITAVLIGFVMLRPKSPLAPLNEGRRLLEAIGWAAVLPQMLATLGQLFVAAGVGTQVGRITENVLPGNSLIGGVIVYCVGMALFTIVMGNAFAAFPIMTAAIGYPVLVQHFHGDAAAVFAIGMLAGFCGTLCTPMAANFNIVPAALLEMKDKYGPIKAQIPTAIPLLACNIILMYALAF</sequence>
<comment type="caution">
    <text evidence="2">The sequence shown here is derived from an EMBL/GenBank/DDBJ whole genome shotgun (WGS) entry which is preliminary data.</text>
</comment>
<dbReference type="AlphaFoldDB" id="A0A9W6RYE0"/>
<keyword evidence="1" id="KW-0812">Transmembrane</keyword>
<evidence type="ECO:0000256" key="1">
    <source>
        <dbReference type="SAM" id="Phobius"/>
    </source>
</evidence>
<dbReference type="Pfam" id="PF06166">
    <property type="entry name" value="DUF979"/>
    <property type="match status" value="1"/>
</dbReference>
<feature type="transmembrane region" description="Helical" evidence="1">
    <location>
        <begin position="137"/>
        <end position="155"/>
    </location>
</feature>
<dbReference type="InterPro" id="IPR009323">
    <property type="entry name" value="DUF979"/>
</dbReference>
<gene>
    <name evidence="2" type="ORF">Airi02_019300</name>
</gene>
<keyword evidence="1" id="KW-1133">Transmembrane helix</keyword>
<evidence type="ECO:0000313" key="2">
    <source>
        <dbReference type="EMBL" id="GLY84001.1"/>
    </source>
</evidence>
<proteinExistence type="predicted"/>
<dbReference type="EMBL" id="BSTK01000002">
    <property type="protein sequence ID" value="GLY84001.1"/>
    <property type="molecule type" value="Genomic_DNA"/>
</dbReference>
<feature type="transmembrane region" description="Helical" evidence="1">
    <location>
        <begin position="97"/>
        <end position="117"/>
    </location>
</feature>
<dbReference type="Proteomes" id="UP001165074">
    <property type="component" value="Unassembled WGS sequence"/>
</dbReference>
<keyword evidence="1" id="KW-0472">Membrane</keyword>
<feature type="transmembrane region" description="Helical" evidence="1">
    <location>
        <begin position="58"/>
        <end position="77"/>
    </location>
</feature>
<dbReference type="RefSeq" id="WP_285568730.1">
    <property type="nucleotide sequence ID" value="NZ_BSTK01000002.1"/>
</dbReference>
<reference evidence="2" key="1">
    <citation type="submission" date="2023-03" db="EMBL/GenBank/DDBJ databases">
        <title>Actinoallomurus iriomotensis NBRC 103684.</title>
        <authorList>
            <person name="Ichikawa N."/>
            <person name="Sato H."/>
            <person name="Tonouchi N."/>
        </authorList>
    </citation>
    <scope>NUCLEOTIDE SEQUENCE</scope>
    <source>
        <strain evidence="2">NBRC 103684</strain>
    </source>
</reference>
<feature type="transmembrane region" description="Helical" evidence="1">
    <location>
        <begin position="176"/>
        <end position="197"/>
    </location>
</feature>
<accession>A0A9W6RYE0</accession>
<keyword evidence="3" id="KW-1185">Reference proteome</keyword>
<protein>
    <submittedName>
        <fullName evidence="2">Membrane protein</fullName>
    </submittedName>
</protein>